<reference evidence="1" key="1">
    <citation type="submission" date="2019-03" db="EMBL/GenBank/DDBJ databases">
        <authorList>
            <person name="Hao L."/>
        </authorList>
    </citation>
    <scope>NUCLEOTIDE SEQUENCE</scope>
</reference>
<gene>
    <name evidence="1" type="ORF">SCFA_280030</name>
</gene>
<dbReference type="PROSITE" id="PS51257">
    <property type="entry name" value="PROKAR_LIPOPROTEIN"/>
    <property type="match status" value="1"/>
</dbReference>
<dbReference type="EMBL" id="CAADRM010000090">
    <property type="protein sequence ID" value="VFU14366.1"/>
    <property type="molecule type" value="Genomic_DNA"/>
</dbReference>
<sequence>MSETCRSIRKITLLSVCLFITGCALVKPDRHLDEVTPIDWGLSGESFESAITILPFDAQDPKWGIYAAKRMKEYLLEEKAFQRIVLDEKGTVDTPYVLSGELEYLFYGGTHSPSRVCVSIRVINTSDGHTRFFRISRASSGKDAFHVSWLSRMYLPSPYPEELLNGLLRHIARDIAQRTSSPAKKCP</sequence>
<accession>A0A485LZ84</accession>
<proteinExistence type="predicted"/>
<organism evidence="1">
    <name type="scientific">anaerobic digester metagenome</name>
    <dbReference type="NCBI Taxonomy" id="1263854"/>
    <lineage>
        <taxon>unclassified sequences</taxon>
        <taxon>metagenomes</taxon>
        <taxon>ecological metagenomes</taxon>
    </lineage>
</organism>
<protein>
    <recommendedName>
        <fullName evidence="2">DUF4136 domain-containing protein</fullName>
    </recommendedName>
</protein>
<evidence type="ECO:0000313" key="1">
    <source>
        <dbReference type="EMBL" id="VFU14366.1"/>
    </source>
</evidence>
<dbReference type="AlphaFoldDB" id="A0A485LZ84"/>
<name>A0A485LZ84_9ZZZZ</name>
<evidence type="ECO:0008006" key="2">
    <source>
        <dbReference type="Google" id="ProtNLM"/>
    </source>
</evidence>